<feature type="compositionally biased region" description="Polar residues" evidence="9">
    <location>
        <begin position="1"/>
        <end position="27"/>
    </location>
</feature>
<dbReference type="EMBL" id="HBEO01008807">
    <property type="protein sequence ID" value="CAD8476098.1"/>
    <property type="molecule type" value="Transcribed_RNA"/>
</dbReference>
<protein>
    <recommendedName>
        <fullName evidence="7">Cilia- and flagella-associated protein 45</fullName>
    </recommendedName>
</protein>
<evidence type="ECO:0000259" key="10">
    <source>
        <dbReference type="Pfam" id="PF13868"/>
    </source>
</evidence>
<evidence type="ECO:0000256" key="3">
    <source>
        <dbReference type="ARBA" id="ARBA00023054"/>
    </source>
</evidence>
<dbReference type="InterPro" id="IPR043597">
    <property type="entry name" value="TPH_dom"/>
</dbReference>
<feature type="region of interest" description="Disordered" evidence="9">
    <location>
        <begin position="297"/>
        <end position="344"/>
    </location>
</feature>
<keyword evidence="3 8" id="KW-0175">Coiled coil</keyword>
<dbReference type="PANTHER" id="PTHR15504">
    <property type="entry name" value="NASOPHARYNGEAL EPITHELIUM SPECIFIC PROTEIN 1"/>
    <property type="match status" value="1"/>
</dbReference>
<comment type="similarity">
    <text evidence="6">Belongs to the CFAP45 family.</text>
</comment>
<reference evidence="11" key="1">
    <citation type="submission" date="2021-01" db="EMBL/GenBank/DDBJ databases">
        <authorList>
            <person name="Corre E."/>
            <person name="Pelletier E."/>
            <person name="Niang G."/>
            <person name="Scheremetjew M."/>
            <person name="Finn R."/>
            <person name="Kale V."/>
            <person name="Holt S."/>
            <person name="Cochrane G."/>
            <person name="Meng A."/>
            <person name="Brown T."/>
            <person name="Cohen L."/>
        </authorList>
    </citation>
    <scope>NUCLEOTIDE SEQUENCE</scope>
    <source>
        <strain evidence="11">CCMP325</strain>
    </source>
</reference>
<feature type="region of interest" description="Disordered" evidence="9">
    <location>
        <begin position="97"/>
        <end position="116"/>
    </location>
</feature>
<evidence type="ECO:0000256" key="6">
    <source>
        <dbReference type="ARBA" id="ARBA00034116"/>
    </source>
</evidence>
<feature type="compositionally biased region" description="Basic and acidic residues" evidence="9">
    <location>
        <begin position="105"/>
        <end position="114"/>
    </location>
</feature>
<keyword evidence="2" id="KW-0282">Flagellum</keyword>
<feature type="coiled-coil region" evidence="8">
    <location>
        <begin position="383"/>
        <end position="424"/>
    </location>
</feature>
<evidence type="ECO:0000256" key="8">
    <source>
        <dbReference type="SAM" id="Coils"/>
    </source>
</evidence>
<proteinExistence type="inferred from homology"/>
<evidence type="ECO:0000256" key="1">
    <source>
        <dbReference type="ARBA" id="ARBA00004230"/>
    </source>
</evidence>
<comment type="subcellular location">
    <subcellularLocation>
        <location evidence="1">Cell projection</location>
        <location evidence="1">Cilium</location>
        <location evidence="1">Flagellum</location>
    </subcellularLocation>
</comment>
<feature type="domain" description="Trichohyalin-plectin-homology" evidence="10">
    <location>
        <begin position="165"/>
        <end position="512"/>
    </location>
</feature>
<evidence type="ECO:0000256" key="5">
    <source>
        <dbReference type="ARBA" id="ARBA00023273"/>
    </source>
</evidence>
<feature type="coiled-coil region" evidence="8">
    <location>
        <begin position="198"/>
        <end position="232"/>
    </location>
</feature>
<gene>
    <name evidence="11" type="ORF">HPHI1048_LOCUS6143</name>
</gene>
<keyword evidence="4" id="KW-0969">Cilium</keyword>
<accession>A0A7S0E7P1</accession>
<feature type="compositionally biased region" description="Basic and acidic residues" evidence="9">
    <location>
        <begin position="52"/>
        <end position="62"/>
    </location>
</feature>
<dbReference type="InterPro" id="IPR033253">
    <property type="entry name" value="CFAP45"/>
</dbReference>
<evidence type="ECO:0000256" key="2">
    <source>
        <dbReference type="ARBA" id="ARBA00022846"/>
    </source>
</evidence>
<evidence type="ECO:0000313" key="11">
    <source>
        <dbReference type="EMBL" id="CAD8476098.1"/>
    </source>
</evidence>
<evidence type="ECO:0000256" key="4">
    <source>
        <dbReference type="ARBA" id="ARBA00023069"/>
    </source>
</evidence>
<dbReference type="Pfam" id="PF13868">
    <property type="entry name" value="TPH"/>
    <property type="match status" value="1"/>
</dbReference>
<evidence type="ECO:0000256" key="7">
    <source>
        <dbReference type="ARBA" id="ARBA00034142"/>
    </source>
</evidence>
<sequence length="526" mass="62230">MDNTRLSQRSVSSAGSGKSQATASSRSLGKYKRVGGNGGVDESLFGPTSTDRSARPSEERVPRSQKSVRKLDKHEKVEMDSVVITQEEMERIRRAARAETLNQAESRRREEQEQRAAAQARAKERKEKMLAREATRKANLQKSDLEIEDEEQATMLNSNAEQAKLEQTDAVKQMNQMTLYAKCVTIRDAQLLEKQMIIKDQQEQEREFERRIEEERSKALRLAEEREEQKKQERLRGAQIIQTQIRQREQERIREMEQLDMEREAMLKKADEIRQLEMEREAERKRAAQEMLAEAAQANKEQLERKRQMKQAQEEEERRIAAYIAERDRKEQERQEELEAENRRKAEEVARLRAMQEKQNDRAAEMDALRAKRAAEDYERSWRERERTEALRKQQQLEEIQRSREEMQRQKEAVLSQAAQMEKEQFQRILHVQKAAEAQLLDKERQRREENMAHNAALRMQIAENMELKARQRQEFLDEGAKARYEIEKERMRIEKIKQNKIKDLKSLGVPEKYLTQLQNVKVNVS</sequence>
<keyword evidence="5" id="KW-0966">Cell projection</keyword>
<dbReference type="GO" id="GO:0031514">
    <property type="term" value="C:motile cilium"/>
    <property type="evidence" value="ECO:0007669"/>
    <property type="project" value="UniProtKB-SubCell"/>
</dbReference>
<name>A0A7S0E7P1_9CRYP</name>
<organism evidence="11">
    <name type="scientific">Hanusia phi</name>
    <dbReference type="NCBI Taxonomy" id="3032"/>
    <lineage>
        <taxon>Eukaryota</taxon>
        <taxon>Cryptophyceae</taxon>
        <taxon>Pyrenomonadales</taxon>
        <taxon>Geminigeraceae</taxon>
        <taxon>Hanusia</taxon>
    </lineage>
</organism>
<feature type="region of interest" description="Disordered" evidence="9">
    <location>
        <begin position="1"/>
        <end position="77"/>
    </location>
</feature>
<dbReference type="AlphaFoldDB" id="A0A7S0E7P1"/>
<dbReference type="PANTHER" id="PTHR15504:SF0">
    <property type="entry name" value="CILIA- AND FLAGELLA-ASSOCIATED PROTEIN 45"/>
    <property type="match status" value="1"/>
</dbReference>
<feature type="compositionally biased region" description="Basic and acidic residues" evidence="9">
    <location>
        <begin position="301"/>
        <end position="344"/>
    </location>
</feature>
<evidence type="ECO:0000256" key="9">
    <source>
        <dbReference type="SAM" id="MobiDB-lite"/>
    </source>
</evidence>